<reference evidence="2 3" key="1">
    <citation type="submission" date="2019-03" db="EMBL/GenBank/DDBJ databases">
        <title>Primorskyibacter sp. SS33 isolated from sediments.</title>
        <authorList>
            <person name="Xunke S."/>
        </authorList>
    </citation>
    <scope>NUCLEOTIDE SEQUENCE [LARGE SCALE GENOMIC DNA]</scope>
    <source>
        <strain evidence="2 3">SS33</strain>
    </source>
</reference>
<proteinExistence type="predicted"/>
<feature type="chain" id="PRO_5020563989" description="Lipoprotein" evidence="1">
    <location>
        <begin position="18"/>
        <end position="122"/>
    </location>
</feature>
<keyword evidence="1" id="KW-0732">Signal</keyword>
<sequence length="122" mass="13113">MRAGRLAIMAMAGAVTASCGSLPSIPYPGSDRLLRMVPERQLPFAAEIAADRAQPEFQVLVDARGAGLPQLRESVRHPATMHCIRYFGTSDIDWTTVGGPDDWSVGQAPDGRLVFSGRCTGR</sequence>
<dbReference type="OrthoDB" id="7659281at2"/>
<evidence type="ECO:0000256" key="1">
    <source>
        <dbReference type="SAM" id="SignalP"/>
    </source>
</evidence>
<dbReference type="PROSITE" id="PS51257">
    <property type="entry name" value="PROKAR_LIPOPROTEIN"/>
    <property type="match status" value="1"/>
</dbReference>
<dbReference type="EMBL" id="SNAA01000001">
    <property type="protein sequence ID" value="TDL84241.1"/>
    <property type="molecule type" value="Genomic_DNA"/>
</dbReference>
<evidence type="ECO:0000313" key="3">
    <source>
        <dbReference type="Proteomes" id="UP000295701"/>
    </source>
</evidence>
<keyword evidence="3" id="KW-1185">Reference proteome</keyword>
<evidence type="ECO:0000313" key="2">
    <source>
        <dbReference type="EMBL" id="TDL84241.1"/>
    </source>
</evidence>
<gene>
    <name evidence="2" type="ORF">E2L08_01890</name>
</gene>
<protein>
    <recommendedName>
        <fullName evidence="4">Lipoprotein</fullName>
    </recommendedName>
</protein>
<feature type="signal peptide" evidence="1">
    <location>
        <begin position="1"/>
        <end position="17"/>
    </location>
</feature>
<name>A0A4R6AJ47_9RHOB</name>
<dbReference type="RefSeq" id="WP_133395340.1">
    <property type="nucleotide sequence ID" value="NZ_SNAA01000001.1"/>
</dbReference>
<evidence type="ECO:0008006" key="4">
    <source>
        <dbReference type="Google" id="ProtNLM"/>
    </source>
</evidence>
<comment type="caution">
    <text evidence="2">The sequence shown here is derived from an EMBL/GenBank/DDBJ whole genome shotgun (WGS) entry which is preliminary data.</text>
</comment>
<dbReference type="Proteomes" id="UP000295701">
    <property type="component" value="Unassembled WGS sequence"/>
</dbReference>
<organism evidence="2 3">
    <name type="scientific">Palleronia sediminis</name>
    <dbReference type="NCBI Taxonomy" id="2547833"/>
    <lineage>
        <taxon>Bacteria</taxon>
        <taxon>Pseudomonadati</taxon>
        <taxon>Pseudomonadota</taxon>
        <taxon>Alphaproteobacteria</taxon>
        <taxon>Rhodobacterales</taxon>
        <taxon>Roseobacteraceae</taxon>
        <taxon>Palleronia</taxon>
    </lineage>
</organism>
<dbReference type="AlphaFoldDB" id="A0A4R6AJ47"/>
<accession>A0A4R6AJ47</accession>